<gene>
    <name evidence="11" type="ORF">ZEAMMB73_Zm00001d046553</name>
</gene>
<evidence type="ECO:0000256" key="4">
    <source>
        <dbReference type="ARBA" id="ARBA00010387"/>
    </source>
</evidence>
<dbReference type="Pfam" id="PF04178">
    <property type="entry name" value="Got1"/>
    <property type="match status" value="2"/>
</dbReference>
<dbReference type="AlphaFoldDB" id="A0A1D6P3C3"/>
<evidence type="ECO:0000256" key="3">
    <source>
        <dbReference type="ARBA" id="ARBA00004714"/>
    </source>
</evidence>
<protein>
    <recommendedName>
        <fullName evidence="5">fructose-bisphosphate aldolase</fullName>
        <ecNumber evidence="5">4.1.2.13</ecNumber>
    </recommendedName>
</protein>
<reference evidence="11" key="1">
    <citation type="submission" date="2015-12" db="EMBL/GenBank/DDBJ databases">
        <title>Update maize B73 reference genome by single molecule sequencing technologies.</title>
        <authorList>
            <consortium name="Maize Genome Sequencing Project"/>
            <person name="Ware D."/>
        </authorList>
    </citation>
    <scope>NUCLEOTIDE SEQUENCE</scope>
    <source>
        <tissue evidence="11">Seedling</tissue>
    </source>
</reference>
<dbReference type="InterPro" id="IPR013785">
    <property type="entry name" value="Aldolase_TIM"/>
</dbReference>
<sequence>MQAWFSSGSGPSSSSAASSSQPSLLAEWNSYAAARSAEDAGDGFGIDIEAAVRSANDRVAGTFGVVSKGVKGFPGSFKSTTSSVPSGRSLMYFGLFLGSGVFLVFIAFTIFLPVMVIMPQKFAICFTVGCAFIIGSFFALKGPKNQLYHMISKEVLLPKFASPKIWQAKVAKEPHICAKFPGIDFLISQRLPFTMGFVGSMVATIYVSMVLHSYILSVFFSVLQVITPSLQSVILLHNVTTRLSYVICTFTPFSIRFFSHAMANPADCCFPVLIAVFLVDDLAPLWLCRLAYELIKTAKCLATPGKGILASDESTGTIGKRLSSINLENVESNRQALRELLFTAPGVFDYLSGVILFEETLYQKTSDGKPFVDVLIAGGVVPGIKVDKGTVEIAGTDGETTTQGLDSLGARCAKYYEAGARFAKWRAVLKVGPAGQGQPSELAVRQNVEGLARYALICQENGLVPIVEPEILTDGGHDIGTCAAATERVLAALYKSLSDHKVLLEATLLKTNMVSAEVIAEYTVAALRRTVPPAVPGVVFLSGGQSEEEATQNLDAMNKLEVLKPWTLSFSFGRALQQSTLKKWVGKKENVAAAQATFVIRCKANSEAALGKYAGSGAGDAAASESLYVKGYKY</sequence>
<evidence type="ECO:0000256" key="5">
    <source>
        <dbReference type="ARBA" id="ARBA00013068"/>
    </source>
</evidence>
<dbReference type="Gene3D" id="3.20.20.70">
    <property type="entry name" value="Aldolase class I"/>
    <property type="match status" value="1"/>
</dbReference>
<keyword evidence="6" id="KW-0812">Transmembrane</keyword>
<evidence type="ECO:0000313" key="11">
    <source>
        <dbReference type="EMBL" id="AQL04500.1"/>
    </source>
</evidence>
<dbReference type="EMBL" id="CM000785">
    <property type="protein sequence ID" value="AQL04500.1"/>
    <property type="molecule type" value="Genomic_DNA"/>
</dbReference>
<evidence type="ECO:0000256" key="2">
    <source>
        <dbReference type="ARBA" id="ARBA00004141"/>
    </source>
</evidence>
<dbReference type="GO" id="GO:0016020">
    <property type="term" value="C:membrane"/>
    <property type="evidence" value="ECO:0007669"/>
    <property type="project" value="UniProtKB-SubCell"/>
</dbReference>
<keyword evidence="9" id="KW-0324">Glycolysis</keyword>
<keyword evidence="10" id="KW-0456">Lyase</keyword>
<proteinExistence type="inferred from homology"/>
<dbReference type="InterPro" id="IPR007305">
    <property type="entry name" value="Vesicle_transpt_Got1/SFT2"/>
</dbReference>
<organism evidence="11">
    <name type="scientific">Zea mays</name>
    <name type="common">Maize</name>
    <dbReference type="NCBI Taxonomy" id="4577"/>
    <lineage>
        <taxon>Eukaryota</taxon>
        <taxon>Viridiplantae</taxon>
        <taxon>Streptophyta</taxon>
        <taxon>Embryophyta</taxon>
        <taxon>Tracheophyta</taxon>
        <taxon>Spermatophyta</taxon>
        <taxon>Magnoliopsida</taxon>
        <taxon>Liliopsida</taxon>
        <taxon>Poales</taxon>
        <taxon>Poaceae</taxon>
        <taxon>PACMAD clade</taxon>
        <taxon>Panicoideae</taxon>
        <taxon>Andropogonodae</taxon>
        <taxon>Andropogoneae</taxon>
        <taxon>Tripsacinae</taxon>
        <taxon>Zea</taxon>
    </lineage>
</organism>
<dbReference type="GO" id="GO:0006096">
    <property type="term" value="P:glycolytic process"/>
    <property type="evidence" value="ECO:0007669"/>
    <property type="project" value="UniProtKB-UniPathway"/>
</dbReference>
<evidence type="ECO:0000256" key="7">
    <source>
        <dbReference type="ARBA" id="ARBA00022989"/>
    </source>
</evidence>
<keyword evidence="7" id="KW-1133">Transmembrane helix</keyword>
<dbReference type="GO" id="GO:0005737">
    <property type="term" value="C:cytoplasm"/>
    <property type="evidence" value="ECO:0007669"/>
    <property type="project" value="UniProtKB-ARBA"/>
</dbReference>
<evidence type="ECO:0000256" key="6">
    <source>
        <dbReference type="ARBA" id="ARBA00022692"/>
    </source>
</evidence>
<evidence type="ECO:0000256" key="9">
    <source>
        <dbReference type="ARBA" id="ARBA00023152"/>
    </source>
</evidence>
<dbReference type="FunFam" id="3.20.20.70:FF:000140">
    <property type="entry name" value="Fructose-bisphosphate aldolase"/>
    <property type="match status" value="1"/>
</dbReference>
<dbReference type="PANTHER" id="PTHR11627">
    <property type="entry name" value="FRUCTOSE-BISPHOSPHATE ALDOLASE"/>
    <property type="match status" value="1"/>
</dbReference>
<keyword evidence="8" id="KW-0472">Membrane</keyword>
<dbReference type="GO" id="GO:0004332">
    <property type="term" value="F:fructose-bisphosphate aldolase activity"/>
    <property type="evidence" value="ECO:0007669"/>
    <property type="project" value="UniProtKB-EC"/>
</dbReference>
<name>A0A1D6P3C3_MAIZE</name>
<dbReference type="UniPathway" id="UPA00109">
    <property type="reaction ID" value="UER00183"/>
</dbReference>
<dbReference type="SUPFAM" id="SSF51569">
    <property type="entry name" value="Aldolase"/>
    <property type="match status" value="1"/>
</dbReference>
<comment type="pathway">
    <text evidence="3">Carbohydrate degradation; glycolysis; D-glyceraldehyde 3-phosphate and glycerone phosphate from D-glucose: step 4/4.</text>
</comment>
<dbReference type="EC" id="4.1.2.13" evidence="5"/>
<dbReference type="PaxDb" id="4577-GRMZM2G345493_P01"/>
<accession>A0A1D6P3C3</accession>
<dbReference type="Pfam" id="PF00274">
    <property type="entry name" value="Glycolytic"/>
    <property type="match status" value="1"/>
</dbReference>
<dbReference type="GO" id="GO:0016192">
    <property type="term" value="P:vesicle-mediated transport"/>
    <property type="evidence" value="ECO:0007669"/>
    <property type="project" value="InterPro"/>
</dbReference>
<evidence type="ECO:0000256" key="8">
    <source>
        <dbReference type="ARBA" id="ARBA00023136"/>
    </source>
</evidence>
<dbReference type="CDD" id="cd00948">
    <property type="entry name" value="FBP_aldolase_I_a"/>
    <property type="match status" value="1"/>
</dbReference>
<evidence type="ECO:0000256" key="10">
    <source>
        <dbReference type="ARBA" id="ARBA00023239"/>
    </source>
</evidence>
<comment type="similarity">
    <text evidence="4">Belongs to the class I fructose-bisphosphate aldolase family.</text>
</comment>
<dbReference type="ExpressionAtlas" id="A0A1D6P3C3">
    <property type="expression patterns" value="baseline and differential"/>
</dbReference>
<comment type="subcellular location">
    <subcellularLocation>
        <location evidence="2">Membrane</location>
        <topology evidence="2">Multi-pass membrane protein</topology>
    </subcellularLocation>
</comment>
<evidence type="ECO:0000256" key="1">
    <source>
        <dbReference type="ARBA" id="ARBA00000441"/>
    </source>
</evidence>
<dbReference type="NCBIfam" id="NF033379">
    <property type="entry name" value="FrucBisAld_I"/>
    <property type="match status" value="1"/>
</dbReference>
<dbReference type="GO" id="GO:0012505">
    <property type="term" value="C:endomembrane system"/>
    <property type="evidence" value="ECO:0007669"/>
    <property type="project" value="UniProtKB-ARBA"/>
</dbReference>
<dbReference type="InterPro" id="IPR000741">
    <property type="entry name" value="FBA_I"/>
</dbReference>
<comment type="catalytic activity">
    <reaction evidence="1">
        <text>beta-D-fructose 1,6-bisphosphate = D-glyceraldehyde 3-phosphate + dihydroxyacetone phosphate</text>
        <dbReference type="Rhea" id="RHEA:14729"/>
        <dbReference type="ChEBI" id="CHEBI:32966"/>
        <dbReference type="ChEBI" id="CHEBI:57642"/>
        <dbReference type="ChEBI" id="CHEBI:59776"/>
        <dbReference type="EC" id="4.1.2.13"/>
    </reaction>
</comment>